<dbReference type="Proteomes" id="UP000518206">
    <property type="component" value="Unassembled WGS sequence"/>
</dbReference>
<comment type="caution">
    <text evidence="1">The sequence shown here is derived from an EMBL/GenBank/DDBJ whole genome shotgun (WGS) entry which is preliminary data.</text>
</comment>
<dbReference type="EMBL" id="JACHVX010000004">
    <property type="protein sequence ID" value="MBB2924109.1"/>
    <property type="molecule type" value="Genomic_DNA"/>
</dbReference>
<dbReference type="AlphaFoldDB" id="A0A7W4UHT8"/>
<reference evidence="1 2" key="2">
    <citation type="submission" date="2020-08" db="EMBL/GenBank/DDBJ databases">
        <authorList>
            <person name="Partida-Martinez L."/>
            <person name="Huntemann M."/>
            <person name="Clum A."/>
            <person name="Wang J."/>
            <person name="Palaniappan K."/>
            <person name="Ritter S."/>
            <person name="Chen I.-M."/>
            <person name="Stamatis D."/>
            <person name="Reddy T."/>
            <person name="O'Malley R."/>
            <person name="Daum C."/>
            <person name="Shapiro N."/>
            <person name="Ivanova N."/>
            <person name="Kyrpides N."/>
            <person name="Woyke T."/>
        </authorList>
    </citation>
    <scope>NUCLEOTIDE SEQUENCE [LARGE SCALE GENOMIC DNA]</scope>
    <source>
        <strain evidence="1 2">RAS26</strain>
    </source>
</reference>
<gene>
    <name evidence="1" type="ORF">FHR80_003037</name>
</gene>
<organism evidence="1 2">
    <name type="scientific">Cellulomonas cellasea</name>
    <dbReference type="NCBI Taxonomy" id="43670"/>
    <lineage>
        <taxon>Bacteria</taxon>
        <taxon>Bacillati</taxon>
        <taxon>Actinomycetota</taxon>
        <taxon>Actinomycetes</taxon>
        <taxon>Micrococcales</taxon>
        <taxon>Cellulomonadaceae</taxon>
        <taxon>Cellulomonas</taxon>
    </lineage>
</organism>
<sequence>MDPLRPMDILDGIADAQAVWTFHRGELREADRLADLAEHADGLIRALSRLQVLAATHPELTMGDAIPRGAVSADEIEQRRADSAFVRSIVTTAPVVPHVTILVEVPSVASEQTAHVLRALNRRKEPVSSYVGPDGLPTPLIDLSGVARDALLELAQDNAGEDWPHGDAPEAAQDEEYLSEAAQKLRRRMFGRG</sequence>
<accession>A0A7W4UHT8</accession>
<name>A0A7W4UHT8_9CELL</name>
<evidence type="ECO:0000313" key="1">
    <source>
        <dbReference type="EMBL" id="MBB2924109.1"/>
    </source>
</evidence>
<proteinExistence type="predicted"/>
<protein>
    <submittedName>
        <fullName evidence="1">Uncharacterized protein</fullName>
    </submittedName>
</protein>
<reference evidence="1 2" key="1">
    <citation type="submission" date="2020-08" db="EMBL/GenBank/DDBJ databases">
        <title>The Agave Microbiome: Exploring the role of microbial communities in plant adaptations to desert environments.</title>
        <authorList>
            <person name="Partida-Martinez L.P."/>
        </authorList>
    </citation>
    <scope>NUCLEOTIDE SEQUENCE [LARGE SCALE GENOMIC DNA]</scope>
    <source>
        <strain evidence="1 2">RAS26</strain>
    </source>
</reference>
<evidence type="ECO:0000313" key="2">
    <source>
        <dbReference type="Proteomes" id="UP000518206"/>
    </source>
</evidence>
<dbReference type="RefSeq" id="WP_183296895.1">
    <property type="nucleotide sequence ID" value="NZ_JACHVX010000004.1"/>
</dbReference>